<dbReference type="PANTHER" id="PTHR43948">
    <property type="entry name" value="DNAJ HOMOLOG SUBFAMILY B"/>
    <property type="match status" value="1"/>
</dbReference>
<dbReference type="PANTHER" id="PTHR43948:SF10">
    <property type="entry name" value="MRJ, ISOFORM E"/>
    <property type="match status" value="1"/>
</dbReference>
<name>A0A024WMY8_PLAFA</name>
<evidence type="ECO:0000313" key="3">
    <source>
        <dbReference type="Proteomes" id="UP000030699"/>
    </source>
</evidence>
<dbReference type="SUPFAM" id="SSF46565">
    <property type="entry name" value="Chaperone J-domain"/>
    <property type="match status" value="1"/>
</dbReference>
<dbReference type="InterPro" id="IPR036869">
    <property type="entry name" value="J_dom_sf"/>
</dbReference>
<gene>
    <name evidence="2" type="ORF">PFMALIP_03656</name>
</gene>
<protein>
    <recommendedName>
        <fullName evidence="1">J domain-containing protein</fullName>
    </recommendedName>
</protein>
<dbReference type="GO" id="GO:0005737">
    <property type="term" value="C:cytoplasm"/>
    <property type="evidence" value="ECO:0007669"/>
    <property type="project" value="TreeGrafter"/>
</dbReference>
<dbReference type="GO" id="GO:0051087">
    <property type="term" value="F:protein-folding chaperone binding"/>
    <property type="evidence" value="ECO:0007669"/>
    <property type="project" value="TreeGrafter"/>
</dbReference>
<dbReference type="Pfam" id="PF00226">
    <property type="entry name" value="DnaJ"/>
    <property type="match status" value="1"/>
</dbReference>
<dbReference type="InterPro" id="IPR001623">
    <property type="entry name" value="DnaJ_domain"/>
</dbReference>
<reference evidence="2 3" key="1">
    <citation type="submission" date="2013-02" db="EMBL/GenBank/DDBJ databases">
        <title>The Genome Annotation of Plasmodium falciparum MaliPS096_E11.</title>
        <authorList>
            <consortium name="The Broad Institute Genome Sequencing Platform"/>
            <consortium name="The Broad Institute Genome Sequencing Center for Infectious Disease"/>
            <person name="Neafsey D."/>
            <person name="Hoffman S."/>
            <person name="Volkman S."/>
            <person name="Rosenthal P."/>
            <person name="Walker B."/>
            <person name="Young S.K."/>
            <person name="Zeng Q."/>
            <person name="Gargeya S."/>
            <person name="Fitzgerald M."/>
            <person name="Haas B."/>
            <person name="Abouelleil A."/>
            <person name="Allen A.W."/>
            <person name="Alvarado L."/>
            <person name="Arachchi H.M."/>
            <person name="Berlin A.M."/>
            <person name="Chapman S.B."/>
            <person name="Gainer-Dewar J."/>
            <person name="Goldberg J."/>
            <person name="Griggs A."/>
            <person name="Gujja S."/>
            <person name="Hansen M."/>
            <person name="Howarth C."/>
            <person name="Imamovic A."/>
            <person name="Ireland A."/>
            <person name="Larimer J."/>
            <person name="McCowan C."/>
            <person name="Murphy C."/>
            <person name="Pearson M."/>
            <person name="Poon T.W."/>
            <person name="Priest M."/>
            <person name="Roberts A."/>
            <person name="Saif S."/>
            <person name="Shea T."/>
            <person name="Sisk P."/>
            <person name="Sykes S."/>
            <person name="Wortman J."/>
            <person name="Nusbaum C."/>
            <person name="Birren B."/>
        </authorList>
    </citation>
    <scope>NUCLEOTIDE SEQUENCE [LARGE SCALE GENOMIC DNA]</scope>
    <source>
        <strain evidence="2 3">MaliPS096_E11</strain>
    </source>
</reference>
<dbReference type="GO" id="GO:0051082">
    <property type="term" value="F:unfolded protein binding"/>
    <property type="evidence" value="ECO:0007669"/>
    <property type="project" value="TreeGrafter"/>
</dbReference>
<proteinExistence type="predicted"/>
<organism evidence="2 3">
    <name type="scientific">Plasmodium falciparum MaliPS096_E11</name>
    <dbReference type="NCBI Taxonomy" id="1036727"/>
    <lineage>
        <taxon>Eukaryota</taxon>
        <taxon>Sar</taxon>
        <taxon>Alveolata</taxon>
        <taxon>Apicomplexa</taxon>
        <taxon>Aconoidasida</taxon>
        <taxon>Haemosporida</taxon>
        <taxon>Plasmodiidae</taxon>
        <taxon>Plasmodium</taxon>
        <taxon>Plasmodium (Laverania)</taxon>
    </lineage>
</organism>
<dbReference type="GO" id="GO:0044183">
    <property type="term" value="F:protein folding chaperone"/>
    <property type="evidence" value="ECO:0007669"/>
    <property type="project" value="TreeGrafter"/>
</dbReference>
<dbReference type="Gene3D" id="1.10.287.110">
    <property type="entry name" value="DnaJ domain"/>
    <property type="match status" value="1"/>
</dbReference>
<dbReference type="CDD" id="cd06257">
    <property type="entry name" value="DnaJ"/>
    <property type="match status" value="1"/>
</dbReference>
<evidence type="ECO:0000259" key="1">
    <source>
        <dbReference type="PROSITE" id="PS50076"/>
    </source>
</evidence>
<dbReference type="PRINTS" id="PR00625">
    <property type="entry name" value="JDOMAIN"/>
</dbReference>
<dbReference type="AlphaFoldDB" id="A0A024WMY8"/>
<dbReference type="SMART" id="SM00271">
    <property type="entry name" value="DnaJ"/>
    <property type="match status" value="1"/>
</dbReference>
<accession>A0A024WMY8</accession>
<feature type="domain" description="J" evidence="1">
    <location>
        <begin position="6"/>
        <end position="88"/>
    </location>
</feature>
<sequence length="210" mass="23968">MSRRVNYYEVLGVPQDADLTVIKKSYRTLAMKWHPVYGTDENYMADENDEFSNFHKNFGFNDAQRIFEMFFGDSSPFGNDSFFSDVMGSSFVDKRRGRVPRSNDPFDNFFGSSFNVSFGSSFDNFMDGGSCFTSVETSTSNGGKFKNRVVKTSTSKSTSIINGKRVTRIETVKTLPNGTVERTVTEREEDDRGNINIRQLPAHELRRNKR</sequence>
<evidence type="ECO:0000313" key="2">
    <source>
        <dbReference type="EMBL" id="ETW48333.1"/>
    </source>
</evidence>
<dbReference type="GO" id="GO:0005634">
    <property type="term" value="C:nucleus"/>
    <property type="evidence" value="ECO:0007669"/>
    <property type="project" value="TreeGrafter"/>
</dbReference>
<dbReference type="Proteomes" id="UP000030699">
    <property type="component" value="Unassembled WGS sequence"/>
</dbReference>
<dbReference type="PROSITE" id="PS50076">
    <property type="entry name" value="DNAJ_2"/>
    <property type="match status" value="1"/>
</dbReference>
<dbReference type="EMBL" id="KI925580">
    <property type="protein sequence ID" value="ETW48333.1"/>
    <property type="molecule type" value="Genomic_DNA"/>
</dbReference>
<reference evidence="2 3" key="2">
    <citation type="submission" date="2013-02" db="EMBL/GenBank/DDBJ databases">
        <title>The Genome Sequence of Plasmodium falciparum MaliPS096_E11.</title>
        <authorList>
            <consortium name="The Broad Institute Genome Sequencing Platform"/>
            <consortium name="The Broad Institute Genome Sequencing Center for Infectious Disease"/>
            <person name="Neafsey D."/>
            <person name="Cheeseman I."/>
            <person name="Volkman S."/>
            <person name="Adams J."/>
            <person name="Walker B."/>
            <person name="Young S.K."/>
            <person name="Zeng Q."/>
            <person name="Gargeya S."/>
            <person name="Fitzgerald M."/>
            <person name="Haas B."/>
            <person name="Abouelleil A."/>
            <person name="Alvarado L."/>
            <person name="Arachchi H.M."/>
            <person name="Berlin A.M."/>
            <person name="Chapman S.B."/>
            <person name="Dewar J."/>
            <person name="Goldberg J."/>
            <person name="Griggs A."/>
            <person name="Gujja S."/>
            <person name="Hansen M."/>
            <person name="Howarth C."/>
            <person name="Imamovic A."/>
            <person name="Larimer J."/>
            <person name="McCowan C."/>
            <person name="Murphy C."/>
            <person name="Neiman D."/>
            <person name="Pearson M."/>
            <person name="Priest M."/>
            <person name="Roberts A."/>
            <person name="Saif S."/>
            <person name="Shea T."/>
            <person name="Sisk P."/>
            <person name="Sykes S."/>
            <person name="Wortman J."/>
            <person name="Nusbaum C."/>
            <person name="Birren B."/>
        </authorList>
    </citation>
    <scope>NUCLEOTIDE SEQUENCE [LARGE SCALE GENOMIC DNA]</scope>
    <source>
        <strain evidence="2 3">MaliPS096_E11</strain>
    </source>
</reference>
<dbReference type="OrthoDB" id="10250354at2759"/>